<feature type="binding site" evidence="5">
    <location>
        <position position="135"/>
    </location>
    <ligand>
        <name>pyridoxal 5'-phosphate</name>
        <dbReference type="ChEBI" id="CHEBI:597326"/>
    </ligand>
</feature>
<reference evidence="6 7" key="1">
    <citation type="journal article" date="2015" name="Nature">
        <title>rRNA introns, odd ribosomes, and small enigmatic genomes across a large radiation of phyla.</title>
        <authorList>
            <person name="Brown C.T."/>
            <person name="Hug L.A."/>
            <person name="Thomas B.C."/>
            <person name="Sharon I."/>
            <person name="Castelle C.J."/>
            <person name="Singh A."/>
            <person name="Wilkins M.J."/>
            <person name="Williams K.H."/>
            <person name="Banfield J.F."/>
        </authorList>
    </citation>
    <scope>NUCLEOTIDE SEQUENCE [LARGE SCALE GENOMIC DNA]</scope>
</reference>
<evidence type="ECO:0000256" key="1">
    <source>
        <dbReference type="ARBA" id="ARBA00022576"/>
    </source>
</evidence>
<proteinExistence type="inferred from homology"/>
<dbReference type="GO" id="GO:0006526">
    <property type="term" value="P:L-arginine biosynthetic process"/>
    <property type="evidence" value="ECO:0007669"/>
    <property type="project" value="UniProtKB-UniRule"/>
</dbReference>
<dbReference type="InterPro" id="IPR049704">
    <property type="entry name" value="Aminotrans_3_PPA_site"/>
</dbReference>
<dbReference type="SUPFAM" id="SSF53383">
    <property type="entry name" value="PLP-dependent transferases"/>
    <property type="match status" value="1"/>
</dbReference>
<keyword evidence="2 5" id="KW-0028">Amino-acid biosynthesis</keyword>
<dbReference type="Proteomes" id="UP000034789">
    <property type="component" value="Unassembled WGS sequence"/>
</dbReference>
<name>A0A0G2BN23_9BACT</name>
<evidence type="ECO:0000256" key="4">
    <source>
        <dbReference type="ARBA" id="ARBA00022898"/>
    </source>
</evidence>
<organism evidence="6 7">
    <name type="scientific">Candidatus Kaiserbacteria bacterium GW2011_GWA2_58_9</name>
    <dbReference type="NCBI Taxonomy" id="1618672"/>
    <lineage>
        <taxon>Bacteria</taxon>
        <taxon>Candidatus Kaiseribacteriota</taxon>
    </lineage>
</organism>
<comment type="miscellaneous">
    <text evidence="5">May also have succinyldiaminopimelate aminotransferase activity, thus carrying out the corresponding step in lysine biosynthesis.</text>
</comment>
<dbReference type="PIRSF" id="PIRSF000521">
    <property type="entry name" value="Transaminase_4ab_Lys_Orn"/>
    <property type="match status" value="1"/>
</dbReference>
<dbReference type="NCBIfam" id="NF002325">
    <property type="entry name" value="PRK01278.1"/>
    <property type="match status" value="1"/>
</dbReference>
<comment type="cofactor">
    <cofactor evidence="5">
        <name>pyridoxal 5'-phosphate</name>
        <dbReference type="ChEBI" id="CHEBI:597326"/>
    </cofactor>
    <text evidence="5">Binds 1 pyridoxal phosphate per subunit.</text>
</comment>
<dbReference type="GO" id="GO:0005737">
    <property type="term" value="C:cytoplasm"/>
    <property type="evidence" value="ECO:0007669"/>
    <property type="project" value="UniProtKB-SubCell"/>
</dbReference>
<dbReference type="EC" id="2.6.1.11" evidence="5"/>
<dbReference type="InterPro" id="IPR004636">
    <property type="entry name" value="AcOrn/SuccOrn_fam"/>
</dbReference>
<keyword evidence="1 5" id="KW-0032">Aminotransferase</keyword>
<dbReference type="InterPro" id="IPR050103">
    <property type="entry name" value="Class-III_PLP-dep_AT"/>
</dbReference>
<dbReference type="InterPro" id="IPR005814">
    <property type="entry name" value="Aminotrans_3"/>
</dbReference>
<dbReference type="AlphaFoldDB" id="A0A0G2BN23"/>
<dbReference type="HAMAP" id="MF_01107">
    <property type="entry name" value="ArgD_aminotrans_3"/>
    <property type="match status" value="1"/>
</dbReference>
<dbReference type="InterPro" id="IPR015422">
    <property type="entry name" value="PyrdxlP-dep_Trfase_small"/>
</dbReference>
<comment type="subcellular location">
    <subcellularLocation>
        <location evidence="5">Cytoplasm</location>
    </subcellularLocation>
</comment>
<feature type="binding site" evidence="5">
    <location>
        <position position="277"/>
    </location>
    <ligand>
        <name>N(2)-acetyl-L-ornithine</name>
        <dbReference type="ChEBI" id="CHEBI:57805"/>
    </ligand>
</feature>
<dbReference type="EMBL" id="LCSD01000015">
    <property type="protein sequence ID" value="KKW47314.1"/>
    <property type="molecule type" value="Genomic_DNA"/>
</dbReference>
<protein>
    <recommendedName>
        <fullName evidence="5">Acetylornithine aminotransferase</fullName>
        <shortName evidence="5">ACOAT</shortName>
        <ecNumber evidence="5">2.6.1.11</ecNumber>
    </recommendedName>
</protein>
<evidence type="ECO:0000256" key="2">
    <source>
        <dbReference type="ARBA" id="ARBA00022605"/>
    </source>
</evidence>
<keyword evidence="4 5" id="KW-0663">Pyridoxal phosphate</keyword>
<dbReference type="Gene3D" id="3.90.1150.10">
    <property type="entry name" value="Aspartate Aminotransferase, domain 1"/>
    <property type="match status" value="1"/>
</dbReference>
<dbReference type="GO" id="GO:0042802">
    <property type="term" value="F:identical protein binding"/>
    <property type="evidence" value="ECO:0007669"/>
    <property type="project" value="TreeGrafter"/>
</dbReference>
<dbReference type="PATRIC" id="fig|1618672.3.peg.309"/>
<dbReference type="Pfam" id="PF00202">
    <property type="entry name" value="Aminotran_3"/>
    <property type="match status" value="1"/>
</dbReference>
<dbReference type="PANTHER" id="PTHR11986">
    <property type="entry name" value="AMINOTRANSFERASE CLASS III"/>
    <property type="match status" value="1"/>
</dbReference>
<dbReference type="PANTHER" id="PTHR11986:SF79">
    <property type="entry name" value="ACETYLORNITHINE AMINOTRANSFERASE, MITOCHONDRIAL"/>
    <property type="match status" value="1"/>
</dbReference>
<gene>
    <name evidence="5" type="primary">argD</name>
    <name evidence="6" type="ORF">UY98_C0015G0007</name>
</gene>
<evidence type="ECO:0000256" key="3">
    <source>
        <dbReference type="ARBA" id="ARBA00022679"/>
    </source>
</evidence>
<dbReference type="PROSITE" id="PS00600">
    <property type="entry name" value="AA_TRANSFER_CLASS_3"/>
    <property type="match status" value="1"/>
</dbReference>
<feature type="binding site" evidence="5">
    <location>
        <position position="278"/>
    </location>
    <ligand>
        <name>pyridoxal 5'-phosphate</name>
        <dbReference type="ChEBI" id="CHEBI:597326"/>
    </ligand>
</feature>
<comment type="catalytic activity">
    <reaction evidence="5">
        <text>N(2)-acetyl-L-ornithine + 2-oxoglutarate = N-acetyl-L-glutamate 5-semialdehyde + L-glutamate</text>
        <dbReference type="Rhea" id="RHEA:18049"/>
        <dbReference type="ChEBI" id="CHEBI:16810"/>
        <dbReference type="ChEBI" id="CHEBI:29123"/>
        <dbReference type="ChEBI" id="CHEBI:29985"/>
        <dbReference type="ChEBI" id="CHEBI:57805"/>
        <dbReference type="EC" id="2.6.1.11"/>
    </reaction>
</comment>
<dbReference type="GO" id="GO:0030170">
    <property type="term" value="F:pyridoxal phosphate binding"/>
    <property type="evidence" value="ECO:0007669"/>
    <property type="project" value="InterPro"/>
</dbReference>
<comment type="subunit">
    <text evidence="5">Homodimer.</text>
</comment>
<keyword evidence="5" id="KW-0963">Cytoplasm</keyword>
<evidence type="ECO:0000256" key="5">
    <source>
        <dbReference type="HAMAP-Rule" id="MF_01107"/>
    </source>
</evidence>
<feature type="modified residue" description="N6-(pyridoxal phosphate)lysine" evidence="5">
    <location>
        <position position="249"/>
    </location>
</feature>
<feature type="binding site" evidence="5">
    <location>
        <begin position="106"/>
        <end position="107"/>
    </location>
    <ligand>
        <name>pyridoxal 5'-phosphate</name>
        <dbReference type="ChEBI" id="CHEBI:597326"/>
    </ligand>
</feature>
<sequence length="393" mass="42886">MNKQQVIELYEKYVMPTYAKTPVAFKKGKGVWIWDVAGKKYLDFFAAGWGVQALGHCNPYIVRAIKKQVAQSIHLSNNFYHEQQAKLAEKLIKSSFPGKVFFSNSGAEANEAAFKLARKWGNPERNEIISTDRSFHGRTIATATATGQKRISEGFGPLPEGFVRVPFNDFSAVESAVSSKTVAIILEPIQGEGGVRPLTVEYLQAVRSLCDKKNILLIFDEVQTGMGRTGKLFANEHFGVKPDILTLAKPLGGGFPIGATIAATKIADTLQPGTHGSTFAGSPLACVAALAVFEAIEKEKLLKNANAMGAYLKKRLLALKKKFPFIKEVRGIGLMVGIELTMEGKGIYEECLKKSLLINCTQGNVLRIMPPINVKKKEIDKAIGILDSVLQGV</sequence>
<evidence type="ECO:0000313" key="7">
    <source>
        <dbReference type="Proteomes" id="UP000034789"/>
    </source>
</evidence>
<dbReference type="FunFam" id="3.40.640.10:FF:000004">
    <property type="entry name" value="Acetylornithine aminotransferase"/>
    <property type="match status" value="1"/>
</dbReference>
<feature type="binding site" evidence="5">
    <location>
        <begin position="220"/>
        <end position="223"/>
    </location>
    <ligand>
        <name>pyridoxal 5'-phosphate</name>
        <dbReference type="ChEBI" id="CHEBI:597326"/>
    </ligand>
</feature>
<dbReference type="GO" id="GO:0003992">
    <property type="term" value="F:N2-acetyl-L-ornithine:2-oxoglutarate 5-aminotransferase activity"/>
    <property type="evidence" value="ECO:0007669"/>
    <property type="project" value="UniProtKB-UniRule"/>
</dbReference>
<accession>A0A0G2BN23</accession>
<comment type="pathway">
    <text evidence="5">Amino-acid biosynthesis; L-arginine biosynthesis; N(2)-acetyl-L-ornithine from L-glutamate: step 4/4.</text>
</comment>
<dbReference type="InterPro" id="IPR015421">
    <property type="entry name" value="PyrdxlP-dep_Trfase_major"/>
</dbReference>
<comment type="similarity">
    <text evidence="5">Belongs to the class-III pyridoxal-phosphate-dependent aminotransferase family. ArgD subfamily.</text>
</comment>
<evidence type="ECO:0000313" key="6">
    <source>
        <dbReference type="EMBL" id="KKW47314.1"/>
    </source>
</evidence>
<dbReference type="Gene3D" id="3.40.640.10">
    <property type="entry name" value="Type I PLP-dependent aspartate aminotransferase-like (Major domain)"/>
    <property type="match status" value="1"/>
</dbReference>
<dbReference type="NCBIfam" id="TIGR00707">
    <property type="entry name" value="argD"/>
    <property type="match status" value="1"/>
</dbReference>
<dbReference type="UniPathway" id="UPA00068">
    <property type="reaction ID" value="UER00109"/>
</dbReference>
<keyword evidence="3 5" id="KW-0808">Transferase</keyword>
<dbReference type="CDD" id="cd00610">
    <property type="entry name" value="OAT_like"/>
    <property type="match status" value="1"/>
</dbReference>
<dbReference type="InterPro" id="IPR015424">
    <property type="entry name" value="PyrdxlP-dep_Trfase"/>
</dbReference>
<feature type="binding site" evidence="5">
    <location>
        <position position="138"/>
    </location>
    <ligand>
        <name>N(2)-acetyl-L-ornithine</name>
        <dbReference type="ChEBI" id="CHEBI:57805"/>
    </ligand>
</feature>
<keyword evidence="5" id="KW-0055">Arginine biosynthesis</keyword>
<comment type="caution">
    <text evidence="6">The sequence shown here is derived from an EMBL/GenBank/DDBJ whole genome shotgun (WGS) entry which is preliminary data.</text>
</comment>